<keyword evidence="4 11" id="KW-0547">Nucleotide-binding</keyword>
<organism evidence="12 13">
    <name type="scientific">Thalassolituus maritimus</name>
    <dbReference type="NCBI Taxonomy" id="484498"/>
    <lineage>
        <taxon>Bacteria</taxon>
        <taxon>Pseudomonadati</taxon>
        <taxon>Pseudomonadota</taxon>
        <taxon>Gammaproteobacteria</taxon>
        <taxon>Oceanospirillales</taxon>
        <taxon>Oceanospirillaceae</taxon>
        <taxon>Thalassolituus</taxon>
    </lineage>
</organism>
<evidence type="ECO:0000313" key="12">
    <source>
        <dbReference type="EMBL" id="SIT03413.1"/>
    </source>
</evidence>
<keyword evidence="6" id="KW-0694">RNA-binding</keyword>
<dbReference type="Proteomes" id="UP000185639">
    <property type="component" value="Unassembled WGS sequence"/>
</dbReference>
<dbReference type="NCBIfam" id="TIGR00234">
    <property type="entry name" value="tyrS"/>
    <property type="match status" value="1"/>
</dbReference>
<keyword evidence="7 11" id="KW-0648">Protein biosynthesis</keyword>
<evidence type="ECO:0000256" key="9">
    <source>
        <dbReference type="ARBA" id="ARBA00048248"/>
    </source>
</evidence>
<dbReference type="SUPFAM" id="SSF55174">
    <property type="entry name" value="Alpha-L RNA-binding motif"/>
    <property type="match status" value="1"/>
</dbReference>
<dbReference type="InterPro" id="IPR024107">
    <property type="entry name" value="Tyr-tRNA-ligase_bac_1"/>
</dbReference>
<comment type="subunit">
    <text evidence="11">Homodimer.</text>
</comment>
<comment type="similarity">
    <text evidence="10 11">Belongs to the class-I aminoacyl-tRNA synthetase family. TyrS type 1 subfamily.</text>
</comment>
<evidence type="ECO:0000256" key="8">
    <source>
        <dbReference type="ARBA" id="ARBA00023146"/>
    </source>
</evidence>
<evidence type="ECO:0000256" key="7">
    <source>
        <dbReference type="ARBA" id="ARBA00022917"/>
    </source>
</evidence>
<dbReference type="InterPro" id="IPR001412">
    <property type="entry name" value="aa-tRNA-synth_I_CS"/>
</dbReference>
<evidence type="ECO:0000256" key="2">
    <source>
        <dbReference type="ARBA" id="ARBA00022490"/>
    </source>
</evidence>
<dbReference type="HAMAP" id="MF_02006">
    <property type="entry name" value="Tyr_tRNA_synth_type1"/>
    <property type="match status" value="1"/>
</dbReference>
<dbReference type="GO" id="GO:0005829">
    <property type="term" value="C:cytosol"/>
    <property type="evidence" value="ECO:0007669"/>
    <property type="project" value="TreeGrafter"/>
</dbReference>
<keyword evidence="3 11" id="KW-0436">Ligase</keyword>
<dbReference type="EC" id="6.1.1.1" evidence="11"/>
<dbReference type="InterPro" id="IPR014729">
    <property type="entry name" value="Rossmann-like_a/b/a_fold"/>
</dbReference>
<comment type="catalytic activity">
    <reaction evidence="9 11">
        <text>tRNA(Tyr) + L-tyrosine + ATP = L-tyrosyl-tRNA(Tyr) + AMP + diphosphate + H(+)</text>
        <dbReference type="Rhea" id="RHEA:10220"/>
        <dbReference type="Rhea" id="RHEA-COMP:9706"/>
        <dbReference type="Rhea" id="RHEA-COMP:9707"/>
        <dbReference type="ChEBI" id="CHEBI:15378"/>
        <dbReference type="ChEBI" id="CHEBI:30616"/>
        <dbReference type="ChEBI" id="CHEBI:33019"/>
        <dbReference type="ChEBI" id="CHEBI:58315"/>
        <dbReference type="ChEBI" id="CHEBI:78442"/>
        <dbReference type="ChEBI" id="CHEBI:78536"/>
        <dbReference type="ChEBI" id="CHEBI:456215"/>
        <dbReference type="EC" id="6.1.1.1"/>
    </reaction>
</comment>
<dbReference type="GO" id="GO:0006437">
    <property type="term" value="P:tyrosyl-tRNA aminoacylation"/>
    <property type="evidence" value="ECO:0007669"/>
    <property type="project" value="UniProtKB-UniRule"/>
</dbReference>
<dbReference type="GO" id="GO:0003723">
    <property type="term" value="F:RNA binding"/>
    <property type="evidence" value="ECO:0007669"/>
    <property type="project" value="UniProtKB-KW"/>
</dbReference>
<dbReference type="Gene3D" id="3.10.290.10">
    <property type="entry name" value="RNA-binding S4 domain"/>
    <property type="match status" value="1"/>
</dbReference>
<feature type="binding site" evidence="11">
    <location>
        <position position="193"/>
    </location>
    <ligand>
        <name>L-tyrosine</name>
        <dbReference type="ChEBI" id="CHEBI:58315"/>
    </ligand>
</feature>
<evidence type="ECO:0000256" key="1">
    <source>
        <dbReference type="ARBA" id="ARBA00004496"/>
    </source>
</evidence>
<dbReference type="FunFam" id="3.40.50.620:FF:000008">
    <property type="entry name" value="Tyrosine--tRNA ligase"/>
    <property type="match status" value="1"/>
</dbReference>
<reference evidence="13" key="1">
    <citation type="submission" date="2017-01" db="EMBL/GenBank/DDBJ databases">
        <authorList>
            <person name="Varghese N."/>
            <person name="Submissions S."/>
        </authorList>
    </citation>
    <scope>NUCLEOTIDE SEQUENCE [LARGE SCALE GENOMIC DNA]</scope>
    <source>
        <strain evidence="13">DSM 24913</strain>
    </source>
</reference>
<dbReference type="FunFam" id="1.10.240.10:FF:000001">
    <property type="entry name" value="Tyrosine--tRNA ligase"/>
    <property type="match status" value="1"/>
</dbReference>
<dbReference type="SUPFAM" id="SSF52374">
    <property type="entry name" value="Nucleotidylyl transferase"/>
    <property type="match status" value="1"/>
</dbReference>
<dbReference type="PROSITE" id="PS00178">
    <property type="entry name" value="AA_TRNA_LIGASE_I"/>
    <property type="match status" value="1"/>
</dbReference>
<name>A0A1N7NYK8_9GAMM</name>
<proteinExistence type="inferred from homology"/>
<dbReference type="PANTHER" id="PTHR11766">
    <property type="entry name" value="TYROSYL-TRNA SYNTHETASE"/>
    <property type="match status" value="1"/>
</dbReference>
<evidence type="ECO:0000313" key="13">
    <source>
        <dbReference type="Proteomes" id="UP000185639"/>
    </source>
</evidence>
<dbReference type="InterPro" id="IPR036986">
    <property type="entry name" value="S4_RNA-bd_sf"/>
</dbReference>
<dbReference type="AlphaFoldDB" id="A0A1N7NYK8"/>
<dbReference type="STRING" id="484498.SAMN05421686_1081"/>
<keyword evidence="5 11" id="KW-0067">ATP-binding</keyword>
<dbReference type="GO" id="GO:0042803">
    <property type="term" value="F:protein homodimerization activity"/>
    <property type="evidence" value="ECO:0007669"/>
    <property type="project" value="UniProtKB-ARBA"/>
</dbReference>
<feature type="binding site" evidence="11">
    <location>
        <position position="51"/>
    </location>
    <ligand>
        <name>L-tyrosine</name>
        <dbReference type="ChEBI" id="CHEBI:58315"/>
    </ligand>
</feature>
<keyword evidence="13" id="KW-1185">Reference proteome</keyword>
<gene>
    <name evidence="11" type="primary">tyrS</name>
    <name evidence="12" type="ORF">SAMN05421686_1081</name>
</gene>
<dbReference type="InterPro" id="IPR002305">
    <property type="entry name" value="aa-tRNA-synth_Ic"/>
</dbReference>
<dbReference type="Gene3D" id="1.10.240.10">
    <property type="entry name" value="Tyrosyl-Transfer RNA Synthetase"/>
    <property type="match status" value="1"/>
</dbReference>
<dbReference type="Pfam" id="PF00579">
    <property type="entry name" value="tRNA-synt_1b"/>
    <property type="match status" value="1"/>
</dbReference>
<dbReference type="InterPro" id="IPR002307">
    <property type="entry name" value="Tyr-tRNA-ligase"/>
</dbReference>
<dbReference type="EMBL" id="FTOH01000008">
    <property type="protein sequence ID" value="SIT03413.1"/>
    <property type="molecule type" value="Genomic_DNA"/>
</dbReference>
<dbReference type="InterPro" id="IPR024088">
    <property type="entry name" value="Tyr-tRNA-ligase_bac-type"/>
</dbReference>
<feature type="binding site" evidence="11">
    <location>
        <position position="252"/>
    </location>
    <ligand>
        <name>ATP</name>
        <dbReference type="ChEBI" id="CHEBI:30616"/>
    </ligand>
</feature>
<dbReference type="GO" id="GO:0004831">
    <property type="term" value="F:tyrosine-tRNA ligase activity"/>
    <property type="evidence" value="ECO:0007669"/>
    <property type="project" value="UniProtKB-UniRule"/>
</dbReference>
<comment type="subcellular location">
    <subcellularLocation>
        <location evidence="1 11">Cytoplasm</location>
    </subcellularLocation>
</comment>
<dbReference type="PANTHER" id="PTHR11766:SF0">
    <property type="entry name" value="TYROSINE--TRNA LIGASE, MITOCHONDRIAL"/>
    <property type="match status" value="1"/>
</dbReference>
<feature type="short sequence motif" description="'HIGH' region" evidence="11">
    <location>
        <begin position="56"/>
        <end position="65"/>
    </location>
</feature>
<dbReference type="PRINTS" id="PR01040">
    <property type="entry name" value="TRNASYNTHTYR"/>
</dbReference>
<keyword evidence="2 11" id="KW-0963">Cytoplasm</keyword>
<accession>A0A1N7NYK8</accession>
<evidence type="ECO:0000256" key="11">
    <source>
        <dbReference type="HAMAP-Rule" id="MF_02006"/>
    </source>
</evidence>
<dbReference type="CDD" id="cd00805">
    <property type="entry name" value="TyrRS_core"/>
    <property type="match status" value="1"/>
</dbReference>
<evidence type="ECO:0000256" key="4">
    <source>
        <dbReference type="ARBA" id="ARBA00022741"/>
    </source>
</evidence>
<evidence type="ECO:0000256" key="3">
    <source>
        <dbReference type="ARBA" id="ARBA00022598"/>
    </source>
</evidence>
<dbReference type="Gene3D" id="3.40.50.620">
    <property type="entry name" value="HUPs"/>
    <property type="match status" value="1"/>
</dbReference>
<evidence type="ECO:0000256" key="5">
    <source>
        <dbReference type="ARBA" id="ARBA00022840"/>
    </source>
</evidence>
<evidence type="ECO:0000256" key="6">
    <source>
        <dbReference type="ARBA" id="ARBA00022884"/>
    </source>
</evidence>
<comment type="function">
    <text evidence="11">Catalyzes the attachment of tyrosine to tRNA(Tyr) in a two-step reaction: tyrosine is first activated by ATP to form Tyr-AMP and then transferred to the acceptor end of tRNA(Tyr).</text>
</comment>
<keyword evidence="8 11" id="KW-0030">Aminoacyl-tRNA synthetase</keyword>
<evidence type="ECO:0000256" key="10">
    <source>
        <dbReference type="ARBA" id="ARBA00060965"/>
    </source>
</evidence>
<feature type="short sequence motif" description="'KMSKS' region" evidence="11">
    <location>
        <begin position="249"/>
        <end position="253"/>
    </location>
</feature>
<dbReference type="GO" id="GO:0005524">
    <property type="term" value="F:ATP binding"/>
    <property type="evidence" value="ECO:0007669"/>
    <property type="project" value="UniProtKB-UniRule"/>
</dbReference>
<sequence>MFSSLSDNPNVKIDPMTAALIADLKERGLLNQITAEDEFNEHLNGGSRVLYCGFDPTADSLHLGHLVPLLVLRRFQDAGHKPIALVGGATGLIGDPSFKAAERQLNTADIVAGWADKIRGQVSQFIAFDGVENPAVVVNNLDWAGEMNVLDFLRDVGKHFSVNAMINKESVQQRLNREGAGISFTEFSYALLQGMDFAELNRRYDCTLQIGGSDQWGNIVGGIDLSRRQNGAQTFGLTVPLVTKSDGTKFGKTESGAVWLDPSKTSPYAFYQFWMNTADADVYKFLRYFTFLPVEKIAEIEALDATIEGRKTAQPILAEEVTRMVHGQEALDSARRITEALFSGDLTQLSESELEQIKQDGLPSSGLDITGLGDKPLTAILSEAGMGQGKQVKDALGRNAVIVNGQAYGMDDLMKGAEIFSDGNAMYGRFFMVRMGKKKHHLFELEK</sequence>
<feature type="binding site" evidence="11">
    <location>
        <position position="189"/>
    </location>
    <ligand>
        <name>L-tyrosine</name>
        <dbReference type="ChEBI" id="CHEBI:58315"/>
    </ligand>
</feature>
<protein>
    <recommendedName>
        <fullName evidence="11">Tyrosine--tRNA ligase</fullName>
        <ecNumber evidence="11">6.1.1.1</ecNumber>
    </recommendedName>
    <alternativeName>
        <fullName evidence="11">Tyrosyl-tRNA synthetase</fullName>
        <shortName evidence="11">TyrRS</shortName>
    </alternativeName>
</protein>